<comment type="caution">
    <text evidence="1">The sequence shown here is derived from an EMBL/GenBank/DDBJ whole genome shotgun (WGS) entry which is preliminary data.</text>
</comment>
<reference evidence="1" key="1">
    <citation type="submission" date="2021-02" db="EMBL/GenBank/DDBJ databases">
        <authorList>
            <person name="Nowell W R."/>
        </authorList>
    </citation>
    <scope>NUCLEOTIDE SEQUENCE</scope>
</reference>
<evidence type="ECO:0000313" key="2">
    <source>
        <dbReference type="EMBL" id="CAF3534137.1"/>
    </source>
</evidence>
<dbReference type="Proteomes" id="UP000681722">
    <property type="component" value="Unassembled WGS sequence"/>
</dbReference>
<name>A0A813PIR6_9BILA</name>
<keyword evidence="3" id="KW-1185">Reference proteome</keyword>
<evidence type="ECO:0000313" key="3">
    <source>
        <dbReference type="Proteomes" id="UP000663829"/>
    </source>
</evidence>
<dbReference type="Proteomes" id="UP000663829">
    <property type="component" value="Unassembled WGS sequence"/>
</dbReference>
<organism evidence="1 3">
    <name type="scientific">Didymodactylos carnosus</name>
    <dbReference type="NCBI Taxonomy" id="1234261"/>
    <lineage>
        <taxon>Eukaryota</taxon>
        <taxon>Metazoa</taxon>
        <taxon>Spiralia</taxon>
        <taxon>Gnathifera</taxon>
        <taxon>Rotifera</taxon>
        <taxon>Eurotatoria</taxon>
        <taxon>Bdelloidea</taxon>
        <taxon>Philodinida</taxon>
        <taxon>Philodinidae</taxon>
        <taxon>Didymodactylos</taxon>
    </lineage>
</organism>
<sequence length="198" mass="22727">MSNSSSTFLPTNTRLKSTLALIHHQRYMKKDISSAVSEITADFQLNCGKFHGSSSQLVKNQKYHQKKTNSKLYPLSSKQLLSSNCLTDSSLSSEIFENITNDMNKSVAQSVSPNEKVKKKQKIYHNREQKVLSKTNSNTKFINKLLTMTDSDSFDNISNIYDEVAYMKHSMFERQLLENLHIQQLRYHSLPNNRASNL</sequence>
<proteinExistence type="predicted"/>
<dbReference type="EMBL" id="CAJOBC010000086">
    <property type="protein sequence ID" value="CAF3534137.1"/>
    <property type="molecule type" value="Genomic_DNA"/>
</dbReference>
<dbReference type="EMBL" id="CAJNOQ010000086">
    <property type="protein sequence ID" value="CAF0754040.1"/>
    <property type="molecule type" value="Genomic_DNA"/>
</dbReference>
<evidence type="ECO:0000313" key="1">
    <source>
        <dbReference type="EMBL" id="CAF0754040.1"/>
    </source>
</evidence>
<accession>A0A813PIR6</accession>
<protein>
    <submittedName>
        <fullName evidence="1">Uncharacterized protein</fullName>
    </submittedName>
</protein>
<gene>
    <name evidence="1" type="ORF">GPM918_LOCUS1007</name>
    <name evidence="2" type="ORF">SRO942_LOCUS1007</name>
</gene>
<dbReference type="AlphaFoldDB" id="A0A813PIR6"/>